<proteinExistence type="predicted"/>
<dbReference type="AlphaFoldDB" id="A0A1B0C216"/>
<reference evidence="2" key="1">
    <citation type="submission" date="2015-01" db="EMBL/GenBank/DDBJ databases">
        <authorList>
            <person name="Aksoy S."/>
            <person name="Warren W."/>
            <person name="Wilson R.K."/>
        </authorList>
    </citation>
    <scope>NUCLEOTIDE SEQUENCE [LARGE SCALE GENOMIC DNA]</scope>
    <source>
        <strain evidence="2">IAEA</strain>
    </source>
</reference>
<protein>
    <submittedName>
        <fullName evidence="1">Uncharacterized protein</fullName>
    </submittedName>
</protein>
<reference evidence="1" key="2">
    <citation type="submission" date="2020-05" db="UniProtKB">
        <authorList>
            <consortium name="EnsemblMetazoa"/>
        </authorList>
    </citation>
    <scope>IDENTIFICATION</scope>
    <source>
        <strain evidence="1">IAEA</strain>
    </source>
</reference>
<sequence>MQALPLPSRAVNDNYLHGPYNKVVHFALSTDDHTPLHSTRANDATFNIYSILRLFYVMNELLCERKGLEKLKNSYIMDNYFEWDYFEYHTGITLVNVMNVTIKANITPSL</sequence>
<accession>A0A1B0C216</accession>
<dbReference type="EnsemblMetazoa" id="GPPI046983-RA">
    <property type="protein sequence ID" value="GPPI046983-PA"/>
    <property type="gene ID" value="GPPI046983"/>
</dbReference>
<evidence type="ECO:0000313" key="2">
    <source>
        <dbReference type="Proteomes" id="UP000092460"/>
    </source>
</evidence>
<evidence type="ECO:0000313" key="1">
    <source>
        <dbReference type="EnsemblMetazoa" id="GPPI046983-PA"/>
    </source>
</evidence>
<dbReference type="VEuPathDB" id="VectorBase:GPPI046983"/>
<organism evidence="1 2">
    <name type="scientific">Glossina palpalis gambiensis</name>
    <dbReference type="NCBI Taxonomy" id="67801"/>
    <lineage>
        <taxon>Eukaryota</taxon>
        <taxon>Metazoa</taxon>
        <taxon>Ecdysozoa</taxon>
        <taxon>Arthropoda</taxon>
        <taxon>Hexapoda</taxon>
        <taxon>Insecta</taxon>
        <taxon>Pterygota</taxon>
        <taxon>Neoptera</taxon>
        <taxon>Endopterygota</taxon>
        <taxon>Diptera</taxon>
        <taxon>Brachycera</taxon>
        <taxon>Muscomorpha</taxon>
        <taxon>Hippoboscoidea</taxon>
        <taxon>Glossinidae</taxon>
        <taxon>Glossina</taxon>
    </lineage>
</organism>
<keyword evidence="2" id="KW-1185">Reference proteome</keyword>
<dbReference type="Proteomes" id="UP000092460">
    <property type="component" value="Unassembled WGS sequence"/>
</dbReference>
<name>A0A1B0C216_9MUSC</name>
<dbReference type="EMBL" id="JXJN01024289">
    <property type="status" value="NOT_ANNOTATED_CDS"/>
    <property type="molecule type" value="Genomic_DNA"/>
</dbReference>